<name>E4V5M6_ARTGP</name>
<dbReference type="GeneID" id="10024738"/>
<dbReference type="VEuPathDB" id="FungiDB:MGYG_08413"/>
<organism evidence="2">
    <name type="scientific">Arthroderma gypseum (strain ATCC MYA-4604 / CBS 118893)</name>
    <name type="common">Microsporum gypseum</name>
    <dbReference type="NCBI Taxonomy" id="535722"/>
    <lineage>
        <taxon>Eukaryota</taxon>
        <taxon>Fungi</taxon>
        <taxon>Dikarya</taxon>
        <taxon>Ascomycota</taxon>
        <taxon>Pezizomycotina</taxon>
        <taxon>Eurotiomycetes</taxon>
        <taxon>Eurotiomycetidae</taxon>
        <taxon>Onygenales</taxon>
        <taxon>Arthrodermataceae</taxon>
        <taxon>Nannizzia</taxon>
    </lineage>
</organism>
<dbReference type="RefSeq" id="XP_003169508.1">
    <property type="nucleotide sequence ID" value="XM_003169460.1"/>
</dbReference>
<dbReference type="EMBL" id="DS989830">
    <property type="protein sequence ID" value="EFR05401.1"/>
    <property type="molecule type" value="Genomic_DNA"/>
</dbReference>
<evidence type="ECO:0000313" key="2">
    <source>
        <dbReference type="Proteomes" id="UP000002669"/>
    </source>
</evidence>
<sequence>MCDKVGKLALTGTINTLLRTYHAQVTDTGMSYGDDISAVKTKGKRVIIASIDAYHGLRKLDDLRKVFDPMDFNLTRHQPLLTGLVRFPACSFGRAAPN</sequence>
<reference evidence="2" key="1">
    <citation type="journal article" date="2012" name="MBio">
        <title>Comparative genome analysis of Trichophyton rubrum and related dermatophytes reveals candidate genes involved in infection.</title>
        <authorList>
            <person name="Martinez D.A."/>
            <person name="Oliver B.G."/>
            <person name="Graeser Y."/>
            <person name="Goldberg J.M."/>
            <person name="Li W."/>
            <person name="Martinez-Rossi N.M."/>
            <person name="Monod M."/>
            <person name="Shelest E."/>
            <person name="Barton R.C."/>
            <person name="Birch E."/>
            <person name="Brakhage A.A."/>
            <person name="Chen Z."/>
            <person name="Gurr S.J."/>
            <person name="Heiman D."/>
            <person name="Heitman J."/>
            <person name="Kosti I."/>
            <person name="Rossi A."/>
            <person name="Saif S."/>
            <person name="Samalova M."/>
            <person name="Saunders C.W."/>
            <person name="Shea T."/>
            <person name="Summerbell R.C."/>
            <person name="Xu J."/>
            <person name="Young S."/>
            <person name="Zeng Q."/>
            <person name="Birren B.W."/>
            <person name="Cuomo C.A."/>
            <person name="White T.C."/>
        </authorList>
    </citation>
    <scope>NUCLEOTIDE SEQUENCE [LARGE SCALE GENOMIC DNA]</scope>
    <source>
        <strain evidence="2">ATCC MYA-4604 / CBS 118893</strain>
    </source>
</reference>
<gene>
    <name evidence="1" type="ORF">MGYG_08413</name>
</gene>
<dbReference type="InParanoid" id="E4V5M6"/>
<keyword evidence="2" id="KW-1185">Reference proteome</keyword>
<proteinExistence type="predicted"/>
<accession>E4V5M6</accession>
<dbReference type="AlphaFoldDB" id="E4V5M6"/>
<dbReference type="HOGENOM" id="CLU_2333223_0_0_1"/>
<dbReference type="Proteomes" id="UP000002669">
    <property type="component" value="Unassembled WGS sequence"/>
</dbReference>
<protein>
    <submittedName>
        <fullName evidence="1">Uncharacterized protein</fullName>
    </submittedName>
</protein>
<evidence type="ECO:0000313" key="1">
    <source>
        <dbReference type="EMBL" id="EFR05401.1"/>
    </source>
</evidence>